<organism evidence="3">
    <name type="scientific">Vibrio vulnificus</name>
    <dbReference type="NCBI Taxonomy" id="672"/>
    <lineage>
        <taxon>Bacteria</taxon>
        <taxon>Pseudomonadati</taxon>
        <taxon>Pseudomonadota</taxon>
        <taxon>Gammaproteobacteria</taxon>
        <taxon>Vibrionales</taxon>
        <taxon>Vibrionaceae</taxon>
        <taxon>Vibrio</taxon>
    </lineage>
</organism>
<name>A0A8H9TGV6_VIBVL</name>
<dbReference type="EMBL" id="DACRBY010000025">
    <property type="protein sequence ID" value="HAS8541764.1"/>
    <property type="molecule type" value="Genomic_DNA"/>
</dbReference>
<feature type="transmembrane region" description="Helical" evidence="1">
    <location>
        <begin position="31"/>
        <end position="56"/>
    </location>
</feature>
<proteinExistence type="predicted"/>
<dbReference type="Proteomes" id="UP000863257">
    <property type="component" value="Unassembled WGS sequence"/>
</dbReference>
<dbReference type="InterPro" id="IPR021994">
    <property type="entry name" value="DUF3592"/>
</dbReference>
<comment type="caution">
    <text evidence="3">The sequence shown here is derived from an EMBL/GenBank/DDBJ whole genome shotgun (WGS) entry which is preliminary data.</text>
</comment>
<keyword evidence="1" id="KW-1133">Transmembrane helix</keyword>
<feature type="transmembrane region" description="Helical" evidence="1">
    <location>
        <begin position="165"/>
        <end position="186"/>
    </location>
</feature>
<reference evidence="3" key="2">
    <citation type="submission" date="2019-01" db="EMBL/GenBank/DDBJ databases">
        <authorList>
            <consortium name="NCBI Pathogen Detection Project"/>
        </authorList>
    </citation>
    <scope>NUCLEOTIDE SEQUENCE</scope>
    <source>
        <strain evidence="3">BCW_3452</strain>
    </source>
</reference>
<keyword evidence="1" id="KW-0812">Transmembrane</keyword>
<evidence type="ECO:0000259" key="2">
    <source>
        <dbReference type="Pfam" id="PF12158"/>
    </source>
</evidence>
<feature type="domain" description="DUF3592" evidence="2">
    <location>
        <begin position="80"/>
        <end position="157"/>
    </location>
</feature>
<keyword evidence="1" id="KW-0472">Membrane</keyword>
<protein>
    <submittedName>
        <fullName evidence="3">DUF3592 domain-containing protein</fullName>
    </submittedName>
</protein>
<gene>
    <name evidence="3" type="ORF">I7730_18410</name>
</gene>
<accession>A0A8H9TGV6</accession>
<reference evidence="3" key="1">
    <citation type="journal article" date="2018" name="Genome Biol.">
        <title>SKESA: strategic k-mer extension for scrupulous assemblies.</title>
        <authorList>
            <person name="Souvorov A."/>
            <person name="Agarwala R."/>
            <person name="Lipman D.J."/>
        </authorList>
    </citation>
    <scope>NUCLEOTIDE SEQUENCE</scope>
    <source>
        <strain evidence="3">BCW_3452</strain>
    </source>
</reference>
<dbReference type="Pfam" id="PF12158">
    <property type="entry name" value="DUF3592"/>
    <property type="match status" value="1"/>
</dbReference>
<evidence type="ECO:0000256" key="1">
    <source>
        <dbReference type="SAM" id="Phobius"/>
    </source>
</evidence>
<dbReference type="AlphaFoldDB" id="A0A8H9TGV6"/>
<evidence type="ECO:0000313" key="3">
    <source>
        <dbReference type="EMBL" id="HAS8541764.1"/>
    </source>
</evidence>
<sequence>MGPKLSVFLQQYIFKRVGEKFINTPVIIRKALYTVLALVFFILLYLIGGSAVKMIYGCMLSKDWMPTSAILVEAQVDKLEYYDMDRRRRISYAPKIKYQYQYQGETYHSDRYSWTINYDHSERYSAAKRMVWHHVNNKPISIYIDPDFPQNSVIERGCKSWTLKVTFTAGLVLFIIGLTAIWMLFVRMRNNR</sequence>